<feature type="compositionally biased region" description="Basic and acidic residues" evidence="1">
    <location>
        <begin position="13"/>
        <end position="34"/>
    </location>
</feature>
<comment type="caution">
    <text evidence="2">The sequence shown here is derived from an EMBL/GenBank/DDBJ whole genome shotgun (WGS) entry which is preliminary data.</text>
</comment>
<evidence type="ECO:0000313" key="2">
    <source>
        <dbReference type="EMBL" id="KAG0247089.1"/>
    </source>
</evidence>
<protein>
    <submittedName>
        <fullName evidence="2">Uncharacterized protein</fullName>
    </submittedName>
</protein>
<feature type="compositionally biased region" description="Polar residues" evidence="1">
    <location>
        <begin position="1"/>
        <end position="12"/>
    </location>
</feature>
<feature type="non-terminal residue" evidence="2">
    <location>
        <position position="54"/>
    </location>
</feature>
<feature type="region of interest" description="Disordered" evidence="1">
    <location>
        <begin position="1"/>
        <end position="54"/>
    </location>
</feature>
<evidence type="ECO:0000256" key="1">
    <source>
        <dbReference type="SAM" id="MobiDB-lite"/>
    </source>
</evidence>
<dbReference type="Proteomes" id="UP001194580">
    <property type="component" value="Unassembled WGS sequence"/>
</dbReference>
<sequence>MVESHSTSIKSNDNARVEDVNNDDNNTRHQDVHVMDTPTGQKQDADQAPHTDHH</sequence>
<gene>
    <name evidence="2" type="ORF">BGZ95_009038</name>
</gene>
<name>A0AAD4CZC4_9FUNG</name>
<evidence type="ECO:0000313" key="3">
    <source>
        <dbReference type="Proteomes" id="UP001194580"/>
    </source>
</evidence>
<feature type="compositionally biased region" description="Basic and acidic residues" evidence="1">
    <location>
        <begin position="43"/>
        <end position="54"/>
    </location>
</feature>
<keyword evidence="3" id="KW-1185">Reference proteome</keyword>
<accession>A0AAD4CZC4</accession>
<dbReference type="EMBL" id="JAAAIL010005026">
    <property type="protein sequence ID" value="KAG0247089.1"/>
    <property type="molecule type" value="Genomic_DNA"/>
</dbReference>
<dbReference type="AlphaFoldDB" id="A0AAD4CZC4"/>
<reference evidence="2" key="1">
    <citation type="journal article" date="2020" name="Fungal Divers.">
        <title>Resolving the Mortierellaceae phylogeny through synthesis of multi-gene phylogenetics and phylogenomics.</title>
        <authorList>
            <person name="Vandepol N."/>
            <person name="Liber J."/>
            <person name="Desiro A."/>
            <person name="Na H."/>
            <person name="Kennedy M."/>
            <person name="Barry K."/>
            <person name="Grigoriev I.V."/>
            <person name="Miller A.N."/>
            <person name="O'Donnell K."/>
            <person name="Stajich J.E."/>
            <person name="Bonito G."/>
        </authorList>
    </citation>
    <scope>NUCLEOTIDE SEQUENCE</scope>
    <source>
        <strain evidence="2">NRRL 28262</strain>
    </source>
</reference>
<organism evidence="2 3">
    <name type="scientific">Linnemannia exigua</name>
    <dbReference type="NCBI Taxonomy" id="604196"/>
    <lineage>
        <taxon>Eukaryota</taxon>
        <taxon>Fungi</taxon>
        <taxon>Fungi incertae sedis</taxon>
        <taxon>Mucoromycota</taxon>
        <taxon>Mortierellomycotina</taxon>
        <taxon>Mortierellomycetes</taxon>
        <taxon>Mortierellales</taxon>
        <taxon>Mortierellaceae</taxon>
        <taxon>Linnemannia</taxon>
    </lineage>
</organism>
<proteinExistence type="predicted"/>